<feature type="region of interest" description="Disordered" evidence="1">
    <location>
        <begin position="462"/>
        <end position="495"/>
    </location>
</feature>
<dbReference type="AlphaFoldDB" id="A0A067CPW3"/>
<dbReference type="EMBL" id="KK583194">
    <property type="protein sequence ID" value="KDO32704.1"/>
    <property type="molecule type" value="Genomic_DNA"/>
</dbReference>
<dbReference type="OMA" id="FDARCER"/>
<evidence type="ECO:0000313" key="3">
    <source>
        <dbReference type="Proteomes" id="UP000030745"/>
    </source>
</evidence>
<dbReference type="GeneID" id="24124959"/>
<reference evidence="2 3" key="1">
    <citation type="journal article" date="2013" name="PLoS Genet.">
        <title>Distinctive expansion of potential virulence genes in the genome of the oomycete fish pathogen Saprolegnia parasitica.</title>
        <authorList>
            <person name="Jiang R.H."/>
            <person name="de Bruijn I."/>
            <person name="Haas B.J."/>
            <person name="Belmonte R."/>
            <person name="Lobach L."/>
            <person name="Christie J."/>
            <person name="van den Ackerveken G."/>
            <person name="Bottin A."/>
            <person name="Bulone V."/>
            <person name="Diaz-Moreno S.M."/>
            <person name="Dumas B."/>
            <person name="Fan L."/>
            <person name="Gaulin E."/>
            <person name="Govers F."/>
            <person name="Grenville-Briggs L.J."/>
            <person name="Horner N.R."/>
            <person name="Levin J.Z."/>
            <person name="Mammella M."/>
            <person name="Meijer H.J."/>
            <person name="Morris P."/>
            <person name="Nusbaum C."/>
            <person name="Oome S."/>
            <person name="Phillips A.J."/>
            <person name="van Rooyen D."/>
            <person name="Rzeszutek E."/>
            <person name="Saraiva M."/>
            <person name="Secombes C.J."/>
            <person name="Seidl M.F."/>
            <person name="Snel B."/>
            <person name="Stassen J.H."/>
            <person name="Sykes S."/>
            <person name="Tripathy S."/>
            <person name="van den Berg H."/>
            <person name="Vega-Arreguin J.C."/>
            <person name="Wawra S."/>
            <person name="Young S.K."/>
            <person name="Zeng Q."/>
            <person name="Dieguez-Uribeondo J."/>
            <person name="Russ C."/>
            <person name="Tyler B.M."/>
            <person name="van West P."/>
        </authorList>
    </citation>
    <scope>NUCLEOTIDE SEQUENCE [LARGE SCALE GENOMIC DNA]</scope>
    <source>
        <strain evidence="2 3">CBS 223.65</strain>
    </source>
</reference>
<accession>A0A067CPW3</accession>
<evidence type="ECO:0000256" key="1">
    <source>
        <dbReference type="SAM" id="MobiDB-lite"/>
    </source>
</evidence>
<protein>
    <submittedName>
        <fullName evidence="2">Uncharacterized protein</fullName>
    </submittedName>
</protein>
<feature type="compositionally biased region" description="Basic and acidic residues" evidence="1">
    <location>
        <begin position="340"/>
        <end position="354"/>
    </location>
</feature>
<feature type="compositionally biased region" description="Basic and acidic residues" evidence="1">
    <location>
        <begin position="73"/>
        <end position="111"/>
    </location>
</feature>
<dbReference type="VEuPathDB" id="FungiDB:SPRG_02404"/>
<proteinExistence type="predicted"/>
<dbReference type="OrthoDB" id="10508939at2759"/>
<sequence length="520" mass="55688">MRDASAGPSICTVWHWKLVFAQYEQGRPIPSERTPSFSLQSLTRRLSTTPVYRKSFKREKKLPSVTVSSKPTADQEAKRAADQEAKRAADQEAKRAADQEAKRAADQEAKRLRAAQRSEAAKLAEKSSKLATQSKPVARQQPAGPIPVDDEPEVDFGGGADWDDNNDPYHQGSPPPSPAHKPLAATKSTKARKKATKTPKAPLADGIAPTNDGPKKAKKPKALQEPLSLNAPKRYVPAKKASKGKKPPTVLDESVDDTGVVSPLNTVPTKQRKSKESAPAAEVPSPVDKPSSFFDRLAKKMAEKVGPLSPAPSAAHPTELKAKKRKAVNTDAISGGDNAEASKKPKKTKTDAAKKTQKKAKGTEDKQPSKKRKAADAVAGDADDVTPSPVRHLKPKIATKYEVPSRGVDATSTKTSLFASFMNRTKTDAAPVRLPMPLDEDVAATVTATNAAKKPVWQKLAKVPVEKKAKKPKPPKAQKAPAKAPPKPVAVDAPPKPSLFASFINKASAAIPQLKRPTTN</sequence>
<keyword evidence="3" id="KW-1185">Reference proteome</keyword>
<dbReference type="Proteomes" id="UP000030745">
    <property type="component" value="Unassembled WGS sequence"/>
</dbReference>
<feature type="region of interest" description="Disordered" evidence="1">
    <location>
        <begin position="47"/>
        <end position="398"/>
    </location>
</feature>
<evidence type="ECO:0000313" key="2">
    <source>
        <dbReference type="EMBL" id="KDO32704.1"/>
    </source>
</evidence>
<name>A0A067CPW3_SAPPC</name>
<dbReference type="RefSeq" id="XP_012196370.1">
    <property type="nucleotide sequence ID" value="XM_012340980.1"/>
</dbReference>
<organism evidence="2 3">
    <name type="scientific">Saprolegnia parasitica (strain CBS 223.65)</name>
    <dbReference type="NCBI Taxonomy" id="695850"/>
    <lineage>
        <taxon>Eukaryota</taxon>
        <taxon>Sar</taxon>
        <taxon>Stramenopiles</taxon>
        <taxon>Oomycota</taxon>
        <taxon>Saprolegniomycetes</taxon>
        <taxon>Saprolegniales</taxon>
        <taxon>Saprolegniaceae</taxon>
        <taxon>Saprolegnia</taxon>
    </lineage>
</organism>
<gene>
    <name evidence="2" type="ORF">SPRG_02404</name>
</gene>
<dbReference type="KEGG" id="spar:SPRG_02404"/>
<feature type="compositionally biased region" description="Basic and acidic residues" evidence="1">
    <location>
        <begin position="119"/>
        <end position="128"/>
    </location>
</feature>
<feature type="compositionally biased region" description="Basic residues" evidence="1">
    <location>
        <begin position="236"/>
        <end position="246"/>
    </location>
</feature>